<dbReference type="Proteomes" id="UP000541583">
    <property type="component" value="Unassembled WGS sequence"/>
</dbReference>
<evidence type="ECO:0000313" key="3">
    <source>
        <dbReference type="Proteomes" id="UP000541583"/>
    </source>
</evidence>
<dbReference type="SUPFAM" id="SSF109854">
    <property type="entry name" value="DinB/YfiT-like putative metalloenzymes"/>
    <property type="match status" value="1"/>
</dbReference>
<dbReference type="InterPro" id="IPR011463">
    <property type="entry name" value="DUF1569"/>
</dbReference>
<dbReference type="InterPro" id="IPR034660">
    <property type="entry name" value="DinB/YfiT-like"/>
</dbReference>
<accession>A0A1N7APZ7</accession>
<dbReference type="Proteomes" id="UP000548326">
    <property type="component" value="Unassembled WGS sequence"/>
</dbReference>
<evidence type="ECO:0008006" key="5">
    <source>
        <dbReference type="Google" id="ProtNLM"/>
    </source>
</evidence>
<gene>
    <name evidence="2" type="ORF">HDF22_005548</name>
    <name evidence="1" type="ORF">HDF23_003309</name>
</gene>
<evidence type="ECO:0000313" key="1">
    <source>
        <dbReference type="EMBL" id="MBB6110550.1"/>
    </source>
</evidence>
<dbReference type="OrthoDB" id="2599194at2"/>
<reference evidence="3 4" key="1">
    <citation type="submission" date="2020-08" db="EMBL/GenBank/DDBJ databases">
        <title>Genomic Encyclopedia of Type Strains, Phase IV (KMG-V): Genome sequencing to study the core and pangenomes of soil and plant-associated prokaryotes.</title>
        <authorList>
            <person name="Whitman W."/>
        </authorList>
    </citation>
    <scope>NUCLEOTIDE SEQUENCE [LARGE SCALE GENOMIC DNA]</scope>
    <source>
        <strain evidence="1 3">ANJLi2</strain>
        <strain evidence="2 4">MP601</strain>
    </source>
</reference>
<name>A0A1N7APZ7_9SPHI</name>
<evidence type="ECO:0000313" key="2">
    <source>
        <dbReference type="EMBL" id="MBB6131397.1"/>
    </source>
</evidence>
<comment type="caution">
    <text evidence="2">The sequence shown here is derived from an EMBL/GenBank/DDBJ whole genome shotgun (WGS) entry which is preliminary data.</text>
</comment>
<evidence type="ECO:0000313" key="4">
    <source>
        <dbReference type="Proteomes" id="UP000548326"/>
    </source>
</evidence>
<dbReference type="EMBL" id="JACHCA010000023">
    <property type="protein sequence ID" value="MBB6131397.1"/>
    <property type="molecule type" value="Genomic_DNA"/>
</dbReference>
<dbReference type="RefSeq" id="WP_076374078.1">
    <property type="nucleotide sequence ID" value="NZ_FTMG01000007.1"/>
</dbReference>
<dbReference type="Pfam" id="PF07606">
    <property type="entry name" value="DUF1569"/>
    <property type="match status" value="1"/>
</dbReference>
<sequence length="147" mass="17392">MKSIFDQETRDELINRVNSLNIDSKAQWGKMNVYQMVKHCTLWEDMMQGRQKYKRPFISHLFGKIALRSVMKDESPLRRNTPTLPELRISGDGDMFPERTKWISKIQDYAHFSDPGLIHPFFGTMTEEQIGYMVYKHVDHHLRQFGA</sequence>
<protein>
    <recommendedName>
        <fullName evidence="5">DUF1569 domain-containing protein</fullName>
    </recommendedName>
</protein>
<proteinExistence type="predicted"/>
<dbReference type="EMBL" id="JACHCB010000008">
    <property type="protein sequence ID" value="MBB6110550.1"/>
    <property type="molecule type" value="Genomic_DNA"/>
</dbReference>
<organism evidence="2 4">
    <name type="scientific">Mucilaginibacter lappiensis</name>
    <dbReference type="NCBI Taxonomy" id="354630"/>
    <lineage>
        <taxon>Bacteria</taxon>
        <taxon>Pseudomonadati</taxon>
        <taxon>Bacteroidota</taxon>
        <taxon>Sphingobacteriia</taxon>
        <taxon>Sphingobacteriales</taxon>
        <taxon>Sphingobacteriaceae</taxon>
        <taxon>Mucilaginibacter</taxon>
    </lineage>
</organism>
<dbReference type="STRING" id="354630.SAMN05421821_10771"/>
<keyword evidence="3" id="KW-1185">Reference proteome</keyword>
<dbReference type="AlphaFoldDB" id="A0A1N7APZ7"/>
<dbReference type="Gene3D" id="1.20.120.450">
    <property type="entry name" value="dinb family like domain"/>
    <property type="match status" value="1"/>
</dbReference>